<evidence type="ECO:0000256" key="7">
    <source>
        <dbReference type="SAM" id="Phobius"/>
    </source>
</evidence>
<keyword evidence="3 7" id="KW-0812">Transmembrane</keyword>
<comment type="subcellular location">
    <subcellularLocation>
        <location evidence="1">Endomembrane system</location>
        <topology evidence="1">Multi-pass membrane protein</topology>
    </subcellularLocation>
</comment>
<feature type="transmembrane region" description="Helical" evidence="7">
    <location>
        <begin position="364"/>
        <end position="383"/>
    </location>
</feature>
<keyword evidence="10" id="KW-1185">Reference proteome</keyword>
<feature type="chain" id="PRO_5043377011" evidence="8">
    <location>
        <begin position="26"/>
        <end position="630"/>
    </location>
</feature>
<evidence type="ECO:0000256" key="3">
    <source>
        <dbReference type="ARBA" id="ARBA00022692"/>
    </source>
</evidence>
<dbReference type="InterPro" id="IPR007369">
    <property type="entry name" value="Peptidase_A22B_SPP"/>
</dbReference>
<dbReference type="GO" id="GO:0030660">
    <property type="term" value="C:Golgi-associated vesicle membrane"/>
    <property type="evidence" value="ECO:0007669"/>
    <property type="project" value="TreeGrafter"/>
</dbReference>
<dbReference type="GO" id="GO:0098554">
    <property type="term" value="C:cytoplasmic side of endoplasmic reticulum membrane"/>
    <property type="evidence" value="ECO:0007669"/>
    <property type="project" value="TreeGrafter"/>
</dbReference>
<evidence type="ECO:0000256" key="5">
    <source>
        <dbReference type="ARBA" id="ARBA00022989"/>
    </source>
</evidence>
<feature type="transmembrane region" description="Helical" evidence="7">
    <location>
        <begin position="390"/>
        <end position="409"/>
    </location>
</feature>
<feature type="signal peptide" evidence="8">
    <location>
        <begin position="1"/>
        <end position="25"/>
    </location>
</feature>
<evidence type="ECO:0000256" key="2">
    <source>
        <dbReference type="ARBA" id="ARBA00006859"/>
    </source>
</evidence>
<keyword evidence="8" id="KW-0732">Signal</keyword>
<evidence type="ECO:0000256" key="6">
    <source>
        <dbReference type="ARBA" id="ARBA00023136"/>
    </source>
</evidence>
<evidence type="ECO:0000256" key="8">
    <source>
        <dbReference type="SAM" id="SignalP"/>
    </source>
</evidence>
<keyword evidence="5 7" id="KW-1133">Transmembrane helix</keyword>
<dbReference type="GO" id="GO:0005765">
    <property type="term" value="C:lysosomal membrane"/>
    <property type="evidence" value="ECO:0007669"/>
    <property type="project" value="TreeGrafter"/>
</dbReference>
<evidence type="ECO:0000313" key="10">
    <source>
        <dbReference type="Proteomes" id="UP001472866"/>
    </source>
</evidence>
<feature type="transmembrane region" description="Helical" evidence="7">
    <location>
        <begin position="319"/>
        <end position="344"/>
    </location>
</feature>
<reference evidence="9 10" key="1">
    <citation type="submission" date="2024-03" db="EMBL/GenBank/DDBJ databases">
        <title>Complete genome sequence of the green alga Chloropicon roscoffensis RCC1871.</title>
        <authorList>
            <person name="Lemieux C."/>
            <person name="Pombert J.-F."/>
            <person name="Otis C."/>
            <person name="Turmel M."/>
        </authorList>
    </citation>
    <scope>NUCLEOTIDE SEQUENCE [LARGE SCALE GENOMIC DNA]</scope>
    <source>
        <strain evidence="9 10">RCC1871</strain>
    </source>
</reference>
<feature type="transmembrane region" description="Helical" evidence="7">
    <location>
        <begin position="292"/>
        <end position="312"/>
    </location>
</feature>
<proteinExistence type="inferred from homology"/>
<dbReference type="GO" id="GO:0033619">
    <property type="term" value="P:membrane protein proteolysis"/>
    <property type="evidence" value="ECO:0007669"/>
    <property type="project" value="TreeGrafter"/>
</dbReference>
<feature type="transmembrane region" description="Helical" evidence="7">
    <location>
        <begin position="564"/>
        <end position="583"/>
    </location>
</feature>
<sequence length="630" mass="68612">MGSYRNAHLSIACVVLACLFTGSLCSYADHPCAIVSVRPDPGAETMRYSGRATAWSREVQRQEDFVGAVYGSNDLVCGNETAPEFSGKYVVVDSKPCSKSFTKQAPSLDGYYKKAKRIQDMGGVGMIVSCPDDEKICQNFGQDKGFEEFSTLVDIEIVSTNLPKSTLDSMKTKTVETSLYNPPIPLITSSTFALSMIVVVVIIIASVWSMPEPPEAGDKEFGFTTVFIYGYALYLSFKHGYKAKDLLDNSGSRGGGISAMGSDGASLLPDSAGSGGTSTSGGSAQKMGGSGIKMYLCMFLTMSTILMVVFFFRAYFIGFIIFMFSVGGSLSMARVLQSITYTYAPHLFDKKVTYTLLREEEFRVMSWAFSGVCLLVGISWFAYRAETWNVVMHDIFSACICIGVLHNLYVPNMRVMAIVYGVGIAYDVFWTFITPAIFGNSVMVQVATGETNTDTCLDIGVVLPLQRTTNVFKSLPFLMELPRPCDDWSCARSSVVGLGDILIPGLMLVFCAKLNTSGGRVKFSSDNERHISGNLYFFTAVLAYVLGLIWTFCSYVIMQGHGQPALMFILPSLYCFISAVAFAKGEFHILWNGPSDDPAGYKSAATLDGGATQELEPLEEGLLEEATPIL</sequence>
<feature type="transmembrane region" description="Helical" evidence="7">
    <location>
        <begin position="415"/>
        <end position="433"/>
    </location>
</feature>
<accession>A0AAX4PGE5</accession>
<organism evidence="9 10">
    <name type="scientific">Chloropicon roscoffensis</name>
    <dbReference type="NCBI Taxonomy" id="1461544"/>
    <lineage>
        <taxon>Eukaryota</taxon>
        <taxon>Viridiplantae</taxon>
        <taxon>Chlorophyta</taxon>
        <taxon>Chloropicophyceae</taxon>
        <taxon>Chloropicales</taxon>
        <taxon>Chloropicaceae</taxon>
        <taxon>Chloropicon</taxon>
    </lineage>
</organism>
<gene>
    <name evidence="9" type="ORF">HKI87_11g66140</name>
</gene>
<dbReference type="GO" id="GO:0042500">
    <property type="term" value="F:aspartic endopeptidase activity, intramembrane cleaving"/>
    <property type="evidence" value="ECO:0007669"/>
    <property type="project" value="InterPro"/>
</dbReference>
<dbReference type="Pfam" id="PF04258">
    <property type="entry name" value="Peptidase_A22B"/>
    <property type="match status" value="1"/>
</dbReference>
<dbReference type="PANTHER" id="PTHR12174:SF103">
    <property type="entry name" value="INTRAMEMBRANE PROTEASE (IMPAS) FAMILY"/>
    <property type="match status" value="1"/>
</dbReference>
<keyword evidence="4" id="KW-0378">Hydrolase</keyword>
<dbReference type="Proteomes" id="UP001472866">
    <property type="component" value="Chromosome 11"/>
</dbReference>
<comment type="similarity">
    <text evidence="2">Belongs to the peptidase A22B family.</text>
</comment>
<protein>
    <submittedName>
        <fullName evidence="9">Signal peptide peptidase</fullName>
    </submittedName>
</protein>
<dbReference type="PANTHER" id="PTHR12174">
    <property type="entry name" value="SIGNAL PEPTIDE PEPTIDASE"/>
    <property type="match status" value="1"/>
</dbReference>
<dbReference type="PROSITE" id="PS51257">
    <property type="entry name" value="PROKAR_LIPOPROTEIN"/>
    <property type="match status" value="1"/>
</dbReference>
<dbReference type="EMBL" id="CP151511">
    <property type="protein sequence ID" value="WZN65057.1"/>
    <property type="molecule type" value="Genomic_DNA"/>
</dbReference>
<dbReference type="InterPro" id="IPR006639">
    <property type="entry name" value="Preselin/SPP"/>
</dbReference>
<feature type="transmembrane region" description="Helical" evidence="7">
    <location>
        <begin position="220"/>
        <end position="237"/>
    </location>
</feature>
<keyword evidence="6 7" id="KW-0472">Membrane</keyword>
<feature type="transmembrane region" description="Helical" evidence="7">
    <location>
        <begin position="535"/>
        <end position="558"/>
    </location>
</feature>
<evidence type="ECO:0000313" key="9">
    <source>
        <dbReference type="EMBL" id="WZN65057.1"/>
    </source>
</evidence>
<name>A0AAX4PGE5_9CHLO</name>
<evidence type="ECO:0000256" key="1">
    <source>
        <dbReference type="ARBA" id="ARBA00004127"/>
    </source>
</evidence>
<dbReference type="SMART" id="SM00730">
    <property type="entry name" value="PSN"/>
    <property type="match status" value="1"/>
</dbReference>
<dbReference type="AlphaFoldDB" id="A0AAX4PGE5"/>
<feature type="transmembrane region" description="Helical" evidence="7">
    <location>
        <begin position="186"/>
        <end position="208"/>
    </location>
</feature>
<evidence type="ECO:0000256" key="4">
    <source>
        <dbReference type="ARBA" id="ARBA00022801"/>
    </source>
</evidence>
<dbReference type="GO" id="GO:0098553">
    <property type="term" value="C:lumenal side of endoplasmic reticulum membrane"/>
    <property type="evidence" value="ECO:0007669"/>
    <property type="project" value="TreeGrafter"/>
</dbReference>